<gene>
    <name evidence="3" type="ORF">MGAL_10B037021</name>
</gene>
<evidence type="ECO:0000313" key="4">
    <source>
        <dbReference type="Proteomes" id="UP000596742"/>
    </source>
</evidence>
<dbReference type="EMBL" id="UYJE01010032">
    <property type="protein sequence ID" value="VDI79044.1"/>
    <property type="molecule type" value="Genomic_DNA"/>
</dbReference>
<reference evidence="3" key="1">
    <citation type="submission" date="2018-11" db="EMBL/GenBank/DDBJ databases">
        <authorList>
            <person name="Alioto T."/>
            <person name="Alioto T."/>
        </authorList>
    </citation>
    <scope>NUCLEOTIDE SEQUENCE</scope>
</reference>
<keyword evidence="2" id="KW-0812">Transmembrane</keyword>
<dbReference type="Proteomes" id="UP000596742">
    <property type="component" value="Unassembled WGS sequence"/>
</dbReference>
<keyword evidence="4" id="KW-1185">Reference proteome</keyword>
<evidence type="ECO:0000256" key="1">
    <source>
        <dbReference type="SAM" id="MobiDB-lite"/>
    </source>
</evidence>
<protein>
    <recommendedName>
        <fullName evidence="5">EGF-like domain-containing protein</fullName>
    </recommendedName>
</protein>
<keyword evidence="2" id="KW-0472">Membrane</keyword>
<name>A0A8B6HGE4_MYTGA</name>
<dbReference type="OrthoDB" id="6163206at2759"/>
<keyword evidence="2" id="KW-1133">Transmembrane helix</keyword>
<organism evidence="3 4">
    <name type="scientific">Mytilus galloprovincialis</name>
    <name type="common">Mediterranean mussel</name>
    <dbReference type="NCBI Taxonomy" id="29158"/>
    <lineage>
        <taxon>Eukaryota</taxon>
        <taxon>Metazoa</taxon>
        <taxon>Spiralia</taxon>
        <taxon>Lophotrochozoa</taxon>
        <taxon>Mollusca</taxon>
        <taxon>Bivalvia</taxon>
        <taxon>Autobranchia</taxon>
        <taxon>Pteriomorphia</taxon>
        <taxon>Mytilida</taxon>
        <taxon>Mytiloidea</taxon>
        <taxon>Mytilidae</taxon>
        <taxon>Mytilinae</taxon>
        <taxon>Mytilus</taxon>
    </lineage>
</organism>
<evidence type="ECO:0008006" key="5">
    <source>
        <dbReference type="Google" id="ProtNLM"/>
    </source>
</evidence>
<evidence type="ECO:0000313" key="3">
    <source>
        <dbReference type="EMBL" id="VDI79044.1"/>
    </source>
</evidence>
<feature type="region of interest" description="Disordered" evidence="1">
    <location>
        <begin position="274"/>
        <end position="302"/>
    </location>
</feature>
<accession>A0A8B6HGE4</accession>
<evidence type="ECO:0000256" key="2">
    <source>
        <dbReference type="SAM" id="Phobius"/>
    </source>
</evidence>
<comment type="caution">
    <text evidence="3">The sequence shown here is derived from an EMBL/GenBank/DDBJ whole genome shotgun (WGS) entry which is preliminary data.</text>
</comment>
<dbReference type="AlphaFoldDB" id="A0A8B6HGE4"/>
<sequence length="302" mass="35319">MRLSNAPAKRRKREIEQMLEVRYKVIVKPFSHDFSNKSFTEIADSTTEILKTSTFENFNLTWTNLTESRMESEMKKQSSIENRDELLCGSGYDLDNITCKWKCVGHNCGNNEKCIIDKKGEPLCRCSEIGDFVLYGPNCEIQTEKLALESKYIIAITATVGTVLSIVIMITCFLYYQKRRKVKSMTKAIEVVGDVEDMSQFRPSSIRGSFYTPADMYASVYKSPDKESTHQKEFNNSNDCTNKIYTNTDYMITEGEVLMSPWYQSTEIFNGKEVRNMRESSMEERERERERRERERERERLY</sequence>
<proteinExistence type="predicted"/>
<feature type="transmembrane region" description="Helical" evidence="2">
    <location>
        <begin position="152"/>
        <end position="176"/>
    </location>
</feature>